<keyword evidence="3" id="KW-1185">Reference proteome</keyword>
<comment type="caution">
    <text evidence="2">The sequence shown here is derived from an EMBL/GenBank/DDBJ whole genome shotgun (WGS) entry which is preliminary data.</text>
</comment>
<evidence type="ECO:0000313" key="3">
    <source>
        <dbReference type="Proteomes" id="UP000288168"/>
    </source>
</evidence>
<gene>
    <name evidence="2" type="ORF">CEP54_012669</name>
</gene>
<name>A0A428P7B5_9HYPO</name>
<protein>
    <submittedName>
        <fullName evidence="2">Uncharacterized protein</fullName>
    </submittedName>
</protein>
<dbReference type="EMBL" id="NKCI01000188">
    <property type="protein sequence ID" value="RSL48928.1"/>
    <property type="molecule type" value="Genomic_DNA"/>
</dbReference>
<accession>A0A428P7B5</accession>
<dbReference type="Proteomes" id="UP000288168">
    <property type="component" value="Unassembled WGS sequence"/>
</dbReference>
<sequence length="123" mass="13961">MPETWLSVVYRPAIERPTRPASRNQAKPLDIVGRTLLVLSINACRDGPELLNRTRVLMARSGDFMRERRSTLHLEDSSTQESGITTTTPEPRHRIRKRKSANEAYRGQAGHQGMIVDEGRHDS</sequence>
<organism evidence="2 3">
    <name type="scientific">Fusarium duplospermum</name>
    <dbReference type="NCBI Taxonomy" id="1325734"/>
    <lineage>
        <taxon>Eukaryota</taxon>
        <taxon>Fungi</taxon>
        <taxon>Dikarya</taxon>
        <taxon>Ascomycota</taxon>
        <taxon>Pezizomycotina</taxon>
        <taxon>Sordariomycetes</taxon>
        <taxon>Hypocreomycetidae</taxon>
        <taxon>Hypocreales</taxon>
        <taxon>Nectriaceae</taxon>
        <taxon>Fusarium</taxon>
        <taxon>Fusarium solani species complex</taxon>
    </lineage>
</organism>
<feature type="compositionally biased region" description="Polar residues" evidence="1">
    <location>
        <begin position="77"/>
        <end position="89"/>
    </location>
</feature>
<proteinExistence type="predicted"/>
<evidence type="ECO:0000313" key="2">
    <source>
        <dbReference type="EMBL" id="RSL48928.1"/>
    </source>
</evidence>
<evidence type="ECO:0000256" key="1">
    <source>
        <dbReference type="SAM" id="MobiDB-lite"/>
    </source>
</evidence>
<reference evidence="2 3" key="1">
    <citation type="submission" date="2017-06" db="EMBL/GenBank/DDBJ databases">
        <title>Comparative genomic analysis of Ambrosia Fusariam Clade fungi.</title>
        <authorList>
            <person name="Stajich J.E."/>
            <person name="Carrillo J."/>
            <person name="Kijimoto T."/>
            <person name="Eskalen A."/>
            <person name="O'Donnell K."/>
            <person name="Kasson M."/>
        </authorList>
    </citation>
    <scope>NUCLEOTIDE SEQUENCE [LARGE SCALE GENOMIC DNA]</scope>
    <source>
        <strain evidence="2 3">NRRL62584</strain>
    </source>
</reference>
<feature type="region of interest" description="Disordered" evidence="1">
    <location>
        <begin position="68"/>
        <end position="123"/>
    </location>
</feature>
<dbReference type="AlphaFoldDB" id="A0A428P7B5"/>